<protein>
    <submittedName>
        <fullName evidence="1">Uncharacterized protein</fullName>
    </submittedName>
</protein>
<name>A0A7S1APX1_NOCSC</name>
<gene>
    <name evidence="1" type="ORF">NSCI0253_LOCUS35488</name>
</gene>
<proteinExistence type="predicted"/>
<evidence type="ECO:0000313" key="1">
    <source>
        <dbReference type="EMBL" id="CAD8861133.1"/>
    </source>
</evidence>
<reference evidence="1" key="1">
    <citation type="submission" date="2021-01" db="EMBL/GenBank/DDBJ databases">
        <authorList>
            <person name="Corre E."/>
            <person name="Pelletier E."/>
            <person name="Niang G."/>
            <person name="Scheremetjew M."/>
            <person name="Finn R."/>
            <person name="Kale V."/>
            <person name="Holt S."/>
            <person name="Cochrane G."/>
            <person name="Meng A."/>
            <person name="Brown T."/>
            <person name="Cohen L."/>
        </authorList>
    </citation>
    <scope>NUCLEOTIDE SEQUENCE</scope>
</reference>
<dbReference type="EMBL" id="HBFQ01049752">
    <property type="protein sequence ID" value="CAD8861133.1"/>
    <property type="molecule type" value="Transcribed_RNA"/>
</dbReference>
<organism evidence="1">
    <name type="scientific">Noctiluca scintillans</name>
    <name type="common">Sea sparkle</name>
    <name type="synonym">Red tide dinoflagellate</name>
    <dbReference type="NCBI Taxonomy" id="2966"/>
    <lineage>
        <taxon>Eukaryota</taxon>
        <taxon>Sar</taxon>
        <taxon>Alveolata</taxon>
        <taxon>Dinophyceae</taxon>
        <taxon>Noctilucales</taxon>
        <taxon>Noctilucaceae</taxon>
        <taxon>Noctiluca</taxon>
    </lineage>
</organism>
<sequence length="240" mass="25513">MRDMAESSHDFQKFGLGATSKRGCLATHLVVAGICGLLGAAVNEASRQERLLAGVGSLQNSSARDTFVPSCGGPGGVELISSAGRRPETNVLLTTIQTAETFELSLDITPHDSAPPDAWRSIVHIGNPHEKNVPVLWLQPKSTQFAACMSRQHGSVCCSPPEALPTGEVTHVVARLVGDTFTVSLNGHEKCSTDGFSQNRVPAQSNVDVWFSDPWDPAADVTVANLMYTPLYACACVPVE</sequence>
<accession>A0A7S1APX1</accession>
<dbReference type="AlphaFoldDB" id="A0A7S1APX1"/>